<dbReference type="InterPro" id="IPR002207">
    <property type="entry name" value="Peroxidase_I"/>
</dbReference>
<sequence>MATATRSLARAALRAGTRPAALAAPRMAFRQSGRRFYSSEPTKSSTSPWIWISALAVAGGAGGWYYLQNNSASAPAPKVFTPKFEDYQEVYNEIARRLDEKEDYDDGSYGPVLLRLAWHCSGTYDKETGTGGSNGATMRFSPEKDHGANAGLAAARDFLEPVKQKFPWISYSDLWILGGVAAIQEMMGPAIPYRPGRVDKDFTACTPDGRLPDGSKTQDHVRSIFYRMGFNDQEIVALLGGHAVGRCHTDRSGYDGPWTFSPTVLTNDFYNLLLNEKWQWKKWNGPKQYEDKKTQSLMMLPADYSLIQDKKFRPWVELYAKDSDAFFRDFSAVIVKLFELGVPFPEGTENQRWVFKTLNV</sequence>
<dbReference type="PANTHER" id="PTHR31356">
    <property type="entry name" value="THYLAKOID LUMENAL 29 KDA PROTEIN, CHLOROPLASTIC-RELATED"/>
    <property type="match status" value="1"/>
</dbReference>
<reference evidence="16 17" key="1">
    <citation type="journal article" date="2024" name="Commun. Biol.">
        <title>Comparative genomic analysis of thermophilic fungi reveals convergent evolutionary adaptations and gene losses.</title>
        <authorList>
            <person name="Steindorff A.S."/>
            <person name="Aguilar-Pontes M.V."/>
            <person name="Robinson A.J."/>
            <person name="Andreopoulos B."/>
            <person name="LaButti K."/>
            <person name="Kuo A."/>
            <person name="Mondo S."/>
            <person name="Riley R."/>
            <person name="Otillar R."/>
            <person name="Haridas S."/>
            <person name="Lipzen A."/>
            <person name="Grimwood J."/>
            <person name="Schmutz J."/>
            <person name="Clum A."/>
            <person name="Reid I.D."/>
            <person name="Moisan M.C."/>
            <person name="Butler G."/>
            <person name="Nguyen T.T.M."/>
            <person name="Dewar K."/>
            <person name="Conant G."/>
            <person name="Drula E."/>
            <person name="Henrissat B."/>
            <person name="Hansel C."/>
            <person name="Singer S."/>
            <person name="Hutchinson M.I."/>
            <person name="de Vries R.P."/>
            <person name="Natvig D.O."/>
            <person name="Powell A.J."/>
            <person name="Tsang A."/>
            <person name="Grigoriev I.V."/>
        </authorList>
    </citation>
    <scope>NUCLEOTIDE SEQUENCE [LARGE SCALE GENOMIC DNA]</scope>
    <source>
        <strain evidence="16 17">ATCC 24622</strain>
    </source>
</reference>
<dbReference type="Gene3D" id="1.10.520.10">
    <property type="match status" value="1"/>
</dbReference>
<name>A0ABR3XNL1_9PEZI</name>
<dbReference type="EC" id="1.11.1.-" evidence="14"/>
<dbReference type="InterPro" id="IPR019794">
    <property type="entry name" value="Peroxidases_AS"/>
</dbReference>
<keyword evidence="8" id="KW-0809">Transit peptide</keyword>
<evidence type="ECO:0000256" key="14">
    <source>
        <dbReference type="RuleBase" id="RU363051"/>
    </source>
</evidence>
<dbReference type="PROSITE" id="PS00435">
    <property type="entry name" value="PEROXIDASE_1"/>
    <property type="match status" value="1"/>
</dbReference>
<dbReference type="InterPro" id="IPR019793">
    <property type="entry name" value="Peroxidases_heam-ligand_BS"/>
</dbReference>
<keyword evidence="17" id="KW-1185">Reference proteome</keyword>
<dbReference type="Proteomes" id="UP001586593">
    <property type="component" value="Unassembled WGS sequence"/>
</dbReference>
<dbReference type="Gene3D" id="1.10.420.10">
    <property type="entry name" value="Peroxidase, domain 2"/>
    <property type="match status" value="1"/>
</dbReference>
<comment type="function">
    <text evidence="1">Destroys radicals which are normally produced within the cells and which are toxic to biological systems.</text>
</comment>
<evidence type="ECO:0000256" key="7">
    <source>
        <dbReference type="ARBA" id="ARBA00022723"/>
    </source>
</evidence>
<evidence type="ECO:0000256" key="4">
    <source>
        <dbReference type="ARBA" id="ARBA00005997"/>
    </source>
</evidence>
<keyword evidence="11" id="KW-0496">Mitochondrion</keyword>
<protein>
    <recommendedName>
        <fullName evidence="14">Peroxidase</fullName>
        <ecNumber evidence="14">1.11.1.-</ecNumber>
    </recommendedName>
</protein>
<feature type="domain" description="Plant heme peroxidase family profile" evidence="15">
    <location>
        <begin position="93"/>
        <end position="351"/>
    </location>
</feature>
<dbReference type="PANTHER" id="PTHR31356:SF58">
    <property type="entry name" value="CYTOCHROME C PEROXIDASE, MITOCHONDRIAL"/>
    <property type="match status" value="1"/>
</dbReference>
<evidence type="ECO:0000256" key="2">
    <source>
        <dbReference type="ARBA" id="ARBA00004305"/>
    </source>
</evidence>
<comment type="caution">
    <text evidence="16">The sequence shown here is derived from an EMBL/GenBank/DDBJ whole genome shotgun (WGS) entry which is preliminary data.</text>
</comment>
<keyword evidence="9 14" id="KW-0560">Oxidoreductase</keyword>
<dbReference type="PROSITE" id="PS50873">
    <property type="entry name" value="PEROXIDASE_4"/>
    <property type="match status" value="1"/>
</dbReference>
<dbReference type="PROSITE" id="PS00436">
    <property type="entry name" value="PEROXIDASE_2"/>
    <property type="match status" value="1"/>
</dbReference>
<dbReference type="EMBL" id="JAZHXJ010000069">
    <property type="protein sequence ID" value="KAL1877092.1"/>
    <property type="molecule type" value="Genomic_DNA"/>
</dbReference>
<proteinExistence type="inferred from homology"/>
<dbReference type="SUPFAM" id="SSF48113">
    <property type="entry name" value="Heme-dependent peroxidases"/>
    <property type="match status" value="1"/>
</dbReference>
<dbReference type="CDD" id="cd00691">
    <property type="entry name" value="ascorbate_peroxidase"/>
    <property type="match status" value="1"/>
</dbReference>
<evidence type="ECO:0000256" key="12">
    <source>
        <dbReference type="ARBA" id="ARBA00038574"/>
    </source>
</evidence>
<comment type="catalytic activity">
    <reaction evidence="13">
        <text>2 Fe(II)-[cytochrome c] + H2O2 + 2 H(+) = 2 Fe(III)-[cytochrome c] + 2 H2O</text>
        <dbReference type="Rhea" id="RHEA:16581"/>
        <dbReference type="Rhea" id="RHEA-COMP:10350"/>
        <dbReference type="Rhea" id="RHEA-COMP:14399"/>
        <dbReference type="ChEBI" id="CHEBI:15377"/>
        <dbReference type="ChEBI" id="CHEBI:15378"/>
        <dbReference type="ChEBI" id="CHEBI:16240"/>
        <dbReference type="ChEBI" id="CHEBI:29033"/>
        <dbReference type="ChEBI" id="CHEBI:29034"/>
        <dbReference type="EC" id="1.11.1.5"/>
    </reaction>
</comment>
<evidence type="ECO:0000256" key="3">
    <source>
        <dbReference type="ARBA" id="ARBA00004569"/>
    </source>
</evidence>
<keyword evidence="10" id="KW-0408">Iron</keyword>
<evidence type="ECO:0000256" key="5">
    <source>
        <dbReference type="ARBA" id="ARBA00022559"/>
    </source>
</evidence>
<comment type="subunit">
    <text evidence="12">Forms a one-to-one complex with cytochrome c.</text>
</comment>
<keyword evidence="5 14" id="KW-0575">Peroxidase</keyword>
<dbReference type="InterPro" id="IPR002016">
    <property type="entry name" value="Haem_peroxidase"/>
</dbReference>
<keyword evidence="6" id="KW-0349">Heme</keyword>
<evidence type="ECO:0000259" key="15">
    <source>
        <dbReference type="PROSITE" id="PS50873"/>
    </source>
</evidence>
<dbReference type="PRINTS" id="PR00459">
    <property type="entry name" value="ASPEROXIDASE"/>
</dbReference>
<comment type="subcellular location">
    <subcellularLocation>
        <location evidence="3">Mitochondrion intermembrane space</location>
    </subcellularLocation>
    <subcellularLocation>
        <location evidence="2">Mitochondrion matrix</location>
    </subcellularLocation>
</comment>
<organism evidence="16 17">
    <name type="scientific">Phialemonium thermophilum</name>
    <dbReference type="NCBI Taxonomy" id="223376"/>
    <lineage>
        <taxon>Eukaryota</taxon>
        <taxon>Fungi</taxon>
        <taxon>Dikarya</taxon>
        <taxon>Ascomycota</taxon>
        <taxon>Pezizomycotina</taxon>
        <taxon>Sordariomycetes</taxon>
        <taxon>Sordariomycetidae</taxon>
        <taxon>Cephalothecales</taxon>
        <taxon>Cephalothecaceae</taxon>
        <taxon>Phialemonium</taxon>
    </lineage>
</organism>
<evidence type="ECO:0000256" key="10">
    <source>
        <dbReference type="ARBA" id="ARBA00023004"/>
    </source>
</evidence>
<keyword evidence="7" id="KW-0479">Metal-binding</keyword>
<accession>A0ABR3XNL1</accession>
<dbReference type="PRINTS" id="PR00458">
    <property type="entry name" value="PEROXIDASE"/>
</dbReference>
<evidence type="ECO:0000256" key="1">
    <source>
        <dbReference type="ARBA" id="ARBA00003917"/>
    </source>
</evidence>
<evidence type="ECO:0000256" key="8">
    <source>
        <dbReference type="ARBA" id="ARBA00022946"/>
    </source>
</evidence>
<evidence type="ECO:0000256" key="13">
    <source>
        <dbReference type="ARBA" id="ARBA00049265"/>
    </source>
</evidence>
<gene>
    <name evidence="16" type="ORF">VTK73DRAFT_8900</name>
</gene>
<evidence type="ECO:0000256" key="9">
    <source>
        <dbReference type="ARBA" id="ARBA00023002"/>
    </source>
</evidence>
<dbReference type="InterPro" id="IPR044831">
    <property type="entry name" value="Ccp1-like"/>
</dbReference>
<evidence type="ECO:0000256" key="11">
    <source>
        <dbReference type="ARBA" id="ARBA00023128"/>
    </source>
</evidence>
<evidence type="ECO:0000256" key="6">
    <source>
        <dbReference type="ARBA" id="ARBA00022617"/>
    </source>
</evidence>
<dbReference type="InterPro" id="IPR010255">
    <property type="entry name" value="Haem_peroxidase_sf"/>
</dbReference>
<dbReference type="Pfam" id="PF00141">
    <property type="entry name" value="peroxidase"/>
    <property type="match status" value="1"/>
</dbReference>
<comment type="similarity">
    <text evidence="4">Belongs to the peroxidase family. Cytochrome c peroxidase subfamily.</text>
</comment>
<evidence type="ECO:0000313" key="16">
    <source>
        <dbReference type="EMBL" id="KAL1877092.1"/>
    </source>
</evidence>
<evidence type="ECO:0000313" key="17">
    <source>
        <dbReference type="Proteomes" id="UP001586593"/>
    </source>
</evidence>